<evidence type="ECO:0000313" key="3">
    <source>
        <dbReference type="Proteomes" id="UP000199158"/>
    </source>
</evidence>
<reference evidence="2 3" key="1">
    <citation type="submission" date="2016-10" db="EMBL/GenBank/DDBJ databases">
        <authorList>
            <person name="de Groot N.N."/>
        </authorList>
    </citation>
    <scope>NUCLEOTIDE SEQUENCE [LARGE SCALE GENOMIC DNA]</scope>
    <source>
        <strain evidence="2 3">CGMCC 1.5070</strain>
    </source>
</reference>
<proteinExistence type="predicted"/>
<dbReference type="AlphaFoldDB" id="A0A1H8EA72"/>
<feature type="signal peptide" evidence="1">
    <location>
        <begin position="1"/>
        <end position="24"/>
    </location>
</feature>
<evidence type="ECO:0008006" key="4">
    <source>
        <dbReference type="Google" id="ProtNLM"/>
    </source>
</evidence>
<accession>A0A1H8EA72</accession>
<name>A0A1H8EA72_9FIRM</name>
<protein>
    <recommendedName>
        <fullName evidence="4">Bacteriocin (Lactococcin_972)</fullName>
    </recommendedName>
</protein>
<dbReference type="STRING" id="474960.SAMN05216180_2940"/>
<keyword evidence="3" id="KW-1185">Reference proteome</keyword>
<evidence type="ECO:0000313" key="2">
    <source>
        <dbReference type="EMBL" id="SEN16290.1"/>
    </source>
</evidence>
<dbReference type="Proteomes" id="UP000199158">
    <property type="component" value="Unassembled WGS sequence"/>
</dbReference>
<feature type="chain" id="PRO_5011622822" description="Bacteriocin (Lactococcin_972)" evidence="1">
    <location>
        <begin position="25"/>
        <end position="152"/>
    </location>
</feature>
<evidence type="ECO:0000256" key="1">
    <source>
        <dbReference type="SAM" id="SignalP"/>
    </source>
</evidence>
<sequence>MLKKLLSIGLVCAMLMTMGITCFAAEASSYKNIPNDEVFELDPSSLGHGEVEVPITNPRINRGINVGEHSEWVGDKDKGGEWEWGIIKKSKLVYSVFSYLCCSGYESKTLVKGGTFSKWVNSGWVAVGEQASVADVADDVTGGNKAAYDYRL</sequence>
<dbReference type="EMBL" id="FOCG01000006">
    <property type="protein sequence ID" value="SEN16290.1"/>
    <property type="molecule type" value="Genomic_DNA"/>
</dbReference>
<organism evidence="2 3">
    <name type="scientific">Hydrogenoanaerobacterium saccharovorans</name>
    <dbReference type="NCBI Taxonomy" id="474960"/>
    <lineage>
        <taxon>Bacteria</taxon>
        <taxon>Bacillati</taxon>
        <taxon>Bacillota</taxon>
        <taxon>Clostridia</taxon>
        <taxon>Eubacteriales</taxon>
        <taxon>Oscillospiraceae</taxon>
        <taxon>Hydrogenoanaerobacterium</taxon>
    </lineage>
</organism>
<keyword evidence="1" id="KW-0732">Signal</keyword>
<gene>
    <name evidence="2" type="ORF">SAMN05216180_2940</name>
</gene>